<dbReference type="Proteomes" id="UP000298061">
    <property type="component" value="Unassembled WGS sequence"/>
</dbReference>
<accession>A0A4Z0A2D8</accession>
<comment type="caution">
    <text evidence="1">The sequence shown here is derived from an EMBL/GenBank/DDBJ whole genome shotgun (WGS) entry which is preliminary data.</text>
</comment>
<dbReference type="AlphaFoldDB" id="A0A4Z0A2D8"/>
<sequence>MALNLLFYTHNFLTCRSDTELVDPKWIPILDARKTKECIYSQAFPPNDPHHDKGRQNHIFIVFEAICHIQKEDFNLTTTGDAITGDPEAEIEPYAYCWLEAPTETGPLKWEWDQLMAWLNSIVCATEEKYSERVNTEFLFDGDGGDAGANSEGSSGDLKYLQVNFKLHHLVDKHFHGNDMPLFDIDGKHCISSSVNDIPIERPICAFFTLLIWPPPSSSLTVAASIQSIHLFE</sequence>
<keyword evidence="2" id="KW-1185">Reference proteome</keyword>
<dbReference type="EMBL" id="SFCI01000312">
    <property type="protein sequence ID" value="TFY80624.1"/>
    <property type="molecule type" value="Genomic_DNA"/>
</dbReference>
<evidence type="ECO:0000313" key="1">
    <source>
        <dbReference type="EMBL" id="TFY80624.1"/>
    </source>
</evidence>
<protein>
    <submittedName>
        <fullName evidence="1">Uncharacterized protein</fullName>
    </submittedName>
</protein>
<organism evidence="1 2">
    <name type="scientific">Hericium alpestre</name>
    <dbReference type="NCBI Taxonomy" id="135208"/>
    <lineage>
        <taxon>Eukaryota</taxon>
        <taxon>Fungi</taxon>
        <taxon>Dikarya</taxon>
        <taxon>Basidiomycota</taxon>
        <taxon>Agaricomycotina</taxon>
        <taxon>Agaricomycetes</taxon>
        <taxon>Russulales</taxon>
        <taxon>Hericiaceae</taxon>
        <taxon>Hericium</taxon>
    </lineage>
</organism>
<reference evidence="1 2" key="1">
    <citation type="submission" date="2019-02" db="EMBL/GenBank/DDBJ databases">
        <title>Genome sequencing of the rare red list fungi Hericium alpestre (H. flagellum).</title>
        <authorList>
            <person name="Buettner E."/>
            <person name="Kellner H."/>
        </authorList>
    </citation>
    <scope>NUCLEOTIDE SEQUENCE [LARGE SCALE GENOMIC DNA]</scope>
    <source>
        <strain evidence="1 2">DSM 108284</strain>
    </source>
</reference>
<evidence type="ECO:0000313" key="2">
    <source>
        <dbReference type="Proteomes" id="UP000298061"/>
    </source>
</evidence>
<proteinExistence type="predicted"/>
<name>A0A4Z0A2D8_9AGAM</name>
<gene>
    <name evidence="1" type="ORF">EWM64_g3384</name>
</gene>